<organism evidence="5 6">
    <name type="scientific">Saccharopolyspora spinosa</name>
    <dbReference type="NCBI Taxonomy" id="60894"/>
    <lineage>
        <taxon>Bacteria</taxon>
        <taxon>Bacillati</taxon>
        <taxon>Actinomycetota</taxon>
        <taxon>Actinomycetes</taxon>
        <taxon>Pseudonocardiales</taxon>
        <taxon>Pseudonocardiaceae</taxon>
        <taxon>Saccharopolyspora</taxon>
    </lineage>
</organism>
<proteinExistence type="predicted"/>
<dbReference type="SUPFAM" id="SSF46785">
    <property type="entry name" value="Winged helix' DNA-binding domain"/>
    <property type="match status" value="1"/>
</dbReference>
<evidence type="ECO:0000259" key="4">
    <source>
        <dbReference type="PROSITE" id="PS50949"/>
    </source>
</evidence>
<dbReference type="InterPro" id="IPR036390">
    <property type="entry name" value="WH_DNA-bd_sf"/>
</dbReference>
<dbReference type="PROSITE" id="PS50949">
    <property type="entry name" value="HTH_GNTR"/>
    <property type="match status" value="1"/>
</dbReference>
<keyword evidence="6" id="KW-1185">Reference proteome</keyword>
<dbReference type="GO" id="GO:0003677">
    <property type="term" value="F:DNA binding"/>
    <property type="evidence" value="ECO:0007669"/>
    <property type="project" value="UniProtKB-KW"/>
</dbReference>
<keyword evidence="3" id="KW-0804">Transcription</keyword>
<sequence>MSSGTLHSRISDDLRKRIIEGKLTPGQKLPSEAELGREYDVSRITVRQALRTLEQEGLVAARAGLGRIVRARRNMVYRPQQEKEPRISSTMDRFMAGLVQDGRKPSQSIEIAVEQAKGIVAERFGVPEGTPVVARKRVRWIDDEPYNINDTFYLHSVAKDTAVMEPADLPQGSNSVIENILGREVKAIDEFYVRMPTPEETSRLDLSAGTPVAVHYVTGYTADDKVVRVEYFVLPGDRHVILFQRDHHMVEP</sequence>
<dbReference type="SMART" id="SM00345">
    <property type="entry name" value="HTH_GNTR"/>
    <property type="match status" value="1"/>
</dbReference>
<dbReference type="InterPro" id="IPR000524">
    <property type="entry name" value="Tscrpt_reg_HTH_GntR"/>
</dbReference>
<evidence type="ECO:0000256" key="2">
    <source>
        <dbReference type="ARBA" id="ARBA00023125"/>
    </source>
</evidence>
<feature type="domain" description="HTH gntR-type" evidence="4">
    <location>
        <begin position="4"/>
        <end position="72"/>
    </location>
</feature>
<dbReference type="InterPro" id="IPR028978">
    <property type="entry name" value="Chorismate_lyase_/UTRA_dom_sf"/>
</dbReference>
<dbReference type="GO" id="GO:0045892">
    <property type="term" value="P:negative regulation of DNA-templated transcription"/>
    <property type="evidence" value="ECO:0007669"/>
    <property type="project" value="TreeGrafter"/>
</dbReference>
<protein>
    <submittedName>
        <fullName evidence="5">GntR family transcriptional regulator</fullName>
    </submittedName>
</protein>
<dbReference type="RefSeq" id="WP_010308010.1">
    <property type="nucleotide sequence ID" value="NZ_CP061007.1"/>
</dbReference>
<dbReference type="SMART" id="SM00866">
    <property type="entry name" value="UTRA"/>
    <property type="match status" value="1"/>
</dbReference>
<dbReference type="STRING" id="994479.GCA_000194155_04105"/>
<accession>A0A2N3XT59</accession>
<evidence type="ECO:0000256" key="3">
    <source>
        <dbReference type="ARBA" id="ARBA00023163"/>
    </source>
</evidence>
<dbReference type="GO" id="GO:0003700">
    <property type="term" value="F:DNA-binding transcription factor activity"/>
    <property type="evidence" value="ECO:0007669"/>
    <property type="project" value="InterPro"/>
</dbReference>
<dbReference type="Pfam" id="PF07702">
    <property type="entry name" value="UTRA"/>
    <property type="match status" value="1"/>
</dbReference>
<comment type="caution">
    <text evidence="5">The sequence shown here is derived from an EMBL/GenBank/DDBJ whole genome shotgun (WGS) entry which is preliminary data.</text>
</comment>
<dbReference type="PANTHER" id="PTHR44846:SF17">
    <property type="entry name" value="GNTR-FAMILY TRANSCRIPTIONAL REGULATOR"/>
    <property type="match status" value="1"/>
</dbReference>
<dbReference type="Proteomes" id="UP000233786">
    <property type="component" value="Unassembled WGS sequence"/>
</dbReference>
<evidence type="ECO:0000313" key="6">
    <source>
        <dbReference type="Proteomes" id="UP000233786"/>
    </source>
</evidence>
<gene>
    <name evidence="5" type="ORF">A8926_1393</name>
</gene>
<dbReference type="InterPro" id="IPR036388">
    <property type="entry name" value="WH-like_DNA-bd_sf"/>
</dbReference>
<dbReference type="InterPro" id="IPR011663">
    <property type="entry name" value="UTRA"/>
</dbReference>
<dbReference type="PRINTS" id="PR00035">
    <property type="entry name" value="HTHGNTR"/>
</dbReference>
<dbReference type="SUPFAM" id="SSF64288">
    <property type="entry name" value="Chorismate lyase-like"/>
    <property type="match status" value="1"/>
</dbReference>
<dbReference type="EMBL" id="PJNB01000001">
    <property type="protein sequence ID" value="PKW13829.1"/>
    <property type="molecule type" value="Genomic_DNA"/>
</dbReference>
<dbReference type="Pfam" id="PF00392">
    <property type="entry name" value="GntR"/>
    <property type="match status" value="1"/>
</dbReference>
<dbReference type="OrthoDB" id="3615556at2"/>
<evidence type="ECO:0000313" key="5">
    <source>
        <dbReference type="EMBL" id="PKW13829.1"/>
    </source>
</evidence>
<reference evidence="5" key="1">
    <citation type="submission" date="2017-12" db="EMBL/GenBank/DDBJ databases">
        <title>Sequencing the genomes of 1000 Actinobacteria strains.</title>
        <authorList>
            <person name="Klenk H.-P."/>
        </authorList>
    </citation>
    <scope>NUCLEOTIDE SEQUENCE [LARGE SCALE GENOMIC DNA]</scope>
    <source>
        <strain evidence="5">DSM 44228</strain>
    </source>
</reference>
<evidence type="ECO:0000256" key="1">
    <source>
        <dbReference type="ARBA" id="ARBA00023015"/>
    </source>
</evidence>
<name>A0A2N3XT59_SACSN</name>
<keyword evidence="1" id="KW-0805">Transcription regulation</keyword>
<dbReference type="InterPro" id="IPR050679">
    <property type="entry name" value="Bact_HTH_transcr_reg"/>
</dbReference>
<dbReference type="Gene3D" id="3.40.1410.10">
    <property type="entry name" value="Chorismate lyase-like"/>
    <property type="match status" value="1"/>
</dbReference>
<dbReference type="PANTHER" id="PTHR44846">
    <property type="entry name" value="MANNOSYL-D-GLYCERATE TRANSPORT/METABOLISM SYSTEM REPRESSOR MNGR-RELATED"/>
    <property type="match status" value="1"/>
</dbReference>
<dbReference type="AlphaFoldDB" id="A0A2N3XT59"/>
<keyword evidence="2" id="KW-0238">DNA-binding</keyword>
<dbReference type="CDD" id="cd07377">
    <property type="entry name" value="WHTH_GntR"/>
    <property type="match status" value="1"/>
</dbReference>
<dbReference type="Gene3D" id="1.10.10.10">
    <property type="entry name" value="Winged helix-like DNA-binding domain superfamily/Winged helix DNA-binding domain"/>
    <property type="match status" value="1"/>
</dbReference>